<dbReference type="RefSeq" id="WP_344674302.1">
    <property type="nucleotide sequence ID" value="NZ_BAAAZI010000006.1"/>
</dbReference>
<dbReference type="InterPro" id="IPR058624">
    <property type="entry name" value="MdtA-like_HH"/>
</dbReference>
<comment type="caution">
    <text evidence="5">The sequence shown here is derived from an EMBL/GenBank/DDBJ whole genome shotgun (WGS) entry which is preliminary data.</text>
</comment>
<feature type="signal peptide" evidence="2">
    <location>
        <begin position="1"/>
        <end position="25"/>
    </location>
</feature>
<dbReference type="InterPro" id="IPR058625">
    <property type="entry name" value="MdtA-like_BSH"/>
</dbReference>
<dbReference type="NCBIfam" id="TIGR01730">
    <property type="entry name" value="RND_mfp"/>
    <property type="match status" value="1"/>
</dbReference>
<dbReference type="Gene3D" id="2.40.420.20">
    <property type="match status" value="1"/>
</dbReference>
<dbReference type="Pfam" id="PF25876">
    <property type="entry name" value="HH_MFP_RND"/>
    <property type="match status" value="1"/>
</dbReference>
<keyword evidence="6" id="KW-1185">Reference proteome</keyword>
<sequence length="363" mass="39229">MKTNKILTSISLIMLIGYFSSCSHSKDPKIVELPPVAATIGQTAGSNLGKYVTASGKIEAENSAMISTRMMGFVTAIQVKTGQHVSKGQLLARISNTDLQAKKAQTEAGIAQAQAGYNSARKDYERFETLFAQKSASQKELDDMSTHLEMAKAGLEAAKQMRNEVMAQFSYSNITAPFSGVVTGTFMKEGDMSNPGMPIISMEGASKLQAVVMVSESEILNIKNNMKADVLIKSLEKTIKGKVAEMSSSAQNTGGQYIVKIDLEIPGNILSGMFVQAVFPVERTAATTGNSNMPLIPKEALIEEGQLKGVYVLNDQNIALLRWIRLGKTYGNDVEVLSGLSANERYVLHADSKLFNGVKIKVK</sequence>
<dbReference type="Proteomes" id="UP001500101">
    <property type="component" value="Unassembled WGS sequence"/>
</dbReference>
<protein>
    <submittedName>
        <fullName evidence="5">Efflux RND transporter periplasmic adaptor subunit</fullName>
    </submittedName>
</protein>
<dbReference type="Gene3D" id="2.40.30.170">
    <property type="match status" value="1"/>
</dbReference>
<evidence type="ECO:0000313" key="5">
    <source>
        <dbReference type="EMBL" id="GAA4139311.1"/>
    </source>
</evidence>
<reference evidence="6" key="1">
    <citation type="journal article" date="2019" name="Int. J. Syst. Evol. Microbiol.">
        <title>The Global Catalogue of Microorganisms (GCM) 10K type strain sequencing project: providing services to taxonomists for standard genome sequencing and annotation.</title>
        <authorList>
            <consortium name="The Broad Institute Genomics Platform"/>
            <consortium name="The Broad Institute Genome Sequencing Center for Infectious Disease"/>
            <person name="Wu L."/>
            <person name="Ma J."/>
        </authorList>
    </citation>
    <scope>NUCLEOTIDE SEQUENCE [LARGE SCALE GENOMIC DNA]</scope>
    <source>
        <strain evidence="6">JCM 16704</strain>
    </source>
</reference>
<keyword evidence="2" id="KW-0732">Signal</keyword>
<organism evidence="5 6">
    <name type="scientific">Sphingobacterium kyonggiense</name>
    <dbReference type="NCBI Taxonomy" id="714075"/>
    <lineage>
        <taxon>Bacteria</taxon>
        <taxon>Pseudomonadati</taxon>
        <taxon>Bacteroidota</taxon>
        <taxon>Sphingobacteriia</taxon>
        <taxon>Sphingobacteriales</taxon>
        <taxon>Sphingobacteriaceae</taxon>
        <taxon>Sphingobacterium</taxon>
    </lineage>
</organism>
<evidence type="ECO:0000313" key="6">
    <source>
        <dbReference type="Proteomes" id="UP001500101"/>
    </source>
</evidence>
<dbReference type="EMBL" id="BAAAZI010000006">
    <property type="protein sequence ID" value="GAA4139311.1"/>
    <property type="molecule type" value="Genomic_DNA"/>
</dbReference>
<evidence type="ECO:0000256" key="2">
    <source>
        <dbReference type="SAM" id="SignalP"/>
    </source>
</evidence>
<dbReference type="PANTHER" id="PTHR30469:SF15">
    <property type="entry name" value="HLYD FAMILY OF SECRETION PROTEINS"/>
    <property type="match status" value="1"/>
</dbReference>
<proteinExistence type="inferred from homology"/>
<dbReference type="Pfam" id="PF25917">
    <property type="entry name" value="BSH_RND"/>
    <property type="match status" value="1"/>
</dbReference>
<dbReference type="Gene3D" id="1.10.287.470">
    <property type="entry name" value="Helix hairpin bin"/>
    <property type="match status" value="1"/>
</dbReference>
<comment type="similarity">
    <text evidence="1">Belongs to the membrane fusion protein (MFP) (TC 8.A.1) family.</text>
</comment>
<evidence type="ECO:0000259" key="4">
    <source>
        <dbReference type="Pfam" id="PF25917"/>
    </source>
</evidence>
<feature type="domain" description="Multidrug resistance protein MdtA-like barrel-sandwich hybrid" evidence="4">
    <location>
        <begin position="63"/>
        <end position="192"/>
    </location>
</feature>
<gene>
    <name evidence="5" type="ORF">GCM10022216_17380</name>
</gene>
<accession>A0ABP7YPG1</accession>
<feature type="chain" id="PRO_5047009831" evidence="2">
    <location>
        <begin position="26"/>
        <end position="363"/>
    </location>
</feature>
<name>A0ABP7YPG1_9SPHI</name>
<dbReference type="SUPFAM" id="SSF111369">
    <property type="entry name" value="HlyD-like secretion proteins"/>
    <property type="match status" value="1"/>
</dbReference>
<dbReference type="PANTHER" id="PTHR30469">
    <property type="entry name" value="MULTIDRUG RESISTANCE PROTEIN MDTA"/>
    <property type="match status" value="1"/>
</dbReference>
<dbReference type="InterPro" id="IPR006143">
    <property type="entry name" value="RND_pump_MFP"/>
</dbReference>
<evidence type="ECO:0000256" key="1">
    <source>
        <dbReference type="ARBA" id="ARBA00009477"/>
    </source>
</evidence>
<feature type="domain" description="Multidrug resistance protein MdtA-like alpha-helical hairpin" evidence="3">
    <location>
        <begin position="104"/>
        <end position="159"/>
    </location>
</feature>
<evidence type="ECO:0000259" key="3">
    <source>
        <dbReference type="Pfam" id="PF25876"/>
    </source>
</evidence>
<dbReference type="Gene3D" id="2.40.50.100">
    <property type="match status" value="1"/>
</dbReference>